<feature type="compositionally biased region" description="Low complexity" evidence="1">
    <location>
        <begin position="53"/>
        <end position="64"/>
    </location>
</feature>
<proteinExistence type="predicted"/>
<dbReference type="Proteomes" id="UP000019118">
    <property type="component" value="Unassembled WGS sequence"/>
</dbReference>
<dbReference type="HOGENOM" id="CLU_175040_0_0_1"/>
<dbReference type="EMBL" id="KB741210">
    <property type="protein sequence ID" value="ENN72838.1"/>
    <property type="molecule type" value="Genomic_DNA"/>
</dbReference>
<evidence type="ECO:0000313" key="2">
    <source>
        <dbReference type="EMBL" id="ENN72838.1"/>
    </source>
</evidence>
<dbReference type="STRING" id="77166.N6T594"/>
<evidence type="ECO:0000313" key="4">
    <source>
        <dbReference type="EnsemblMetazoa" id="XP_019767461.1"/>
    </source>
</evidence>
<reference evidence="5 6" key="1">
    <citation type="journal article" date="2013" name="Genome Biol.">
        <title>Draft genome of the mountain pine beetle, Dendroctonus ponderosae Hopkins, a major forest pest.</title>
        <authorList>
            <person name="Keeling C.I."/>
            <person name="Yuen M.M."/>
            <person name="Liao N.Y."/>
            <person name="Docking T.R."/>
            <person name="Chan S.K."/>
            <person name="Taylor G.A."/>
            <person name="Palmquist D.L."/>
            <person name="Jackman S.D."/>
            <person name="Nguyen A."/>
            <person name="Li M."/>
            <person name="Henderson H."/>
            <person name="Janes J.K."/>
            <person name="Zhao Y."/>
            <person name="Pandoh P."/>
            <person name="Moore R."/>
            <person name="Sperling F.A."/>
            <person name="Huber D.P."/>
            <person name="Birol I."/>
            <person name="Jones S.J."/>
            <person name="Bohlmann J."/>
        </authorList>
    </citation>
    <scope>NUCLEOTIDE SEQUENCE</scope>
</reference>
<dbReference type="EMBL" id="KB631647">
    <property type="protein sequence ID" value="ERL85000.1"/>
    <property type="molecule type" value="Genomic_DNA"/>
</dbReference>
<gene>
    <name evidence="4" type="primary">109542613</name>
    <name evidence="3" type="ORF">D910_02423</name>
    <name evidence="2" type="ORF">YQE_10538</name>
</gene>
<evidence type="ECO:0000256" key="1">
    <source>
        <dbReference type="SAM" id="MobiDB-lite"/>
    </source>
</evidence>
<keyword evidence="5" id="KW-1185">Reference proteome</keyword>
<feature type="non-terminal residue" evidence="2">
    <location>
        <position position="1"/>
    </location>
</feature>
<sequence length="111" mass="12247">MSTAGKILAFSKVRYFSSSKRTLTGGKIIFAKSSGASSSKSPESNVQGLSENVVKVPKEPVGPGASKSSNYPNPEYFCYDKNSYFEAEVEILKYRCPQPSVFNYYEHSNPK</sequence>
<protein>
    <submittedName>
        <fullName evidence="2 4">Uncharacterized protein</fullName>
    </submittedName>
</protein>
<organism evidence="2">
    <name type="scientific">Dendroctonus ponderosae</name>
    <name type="common">Mountain pine beetle</name>
    <dbReference type="NCBI Taxonomy" id="77166"/>
    <lineage>
        <taxon>Eukaryota</taxon>
        <taxon>Metazoa</taxon>
        <taxon>Ecdysozoa</taxon>
        <taxon>Arthropoda</taxon>
        <taxon>Hexapoda</taxon>
        <taxon>Insecta</taxon>
        <taxon>Pterygota</taxon>
        <taxon>Neoptera</taxon>
        <taxon>Endopterygota</taxon>
        <taxon>Coleoptera</taxon>
        <taxon>Polyphaga</taxon>
        <taxon>Cucujiformia</taxon>
        <taxon>Curculionidae</taxon>
        <taxon>Scolytinae</taxon>
        <taxon>Dendroctonus</taxon>
    </lineage>
</organism>
<reference evidence="4" key="2">
    <citation type="submission" date="2024-08" db="UniProtKB">
        <authorList>
            <consortium name="EnsemblMetazoa"/>
        </authorList>
    </citation>
    <scope>IDENTIFICATION</scope>
</reference>
<feature type="region of interest" description="Disordered" evidence="1">
    <location>
        <begin position="33"/>
        <end position="73"/>
    </location>
</feature>
<evidence type="ECO:0000313" key="6">
    <source>
        <dbReference type="Proteomes" id="UP000030742"/>
    </source>
</evidence>
<dbReference type="GO" id="GO:0045271">
    <property type="term" value="C:respiratory chain complex I"/>
    <property type="evidence" value="ECO:0007669"/>
    <property type="project" value="InterPro"/>
</dbReference>
<name>N6T594_DENPD</name>
<dbReference type="AlphaFoldDB" id="N6T594"/>
<dbReference type="KEGG" id="dpa:109542613"/>
<evidence type="ECO:0000313" key="3">
    <source>
        <dbReference type="EMBL" id="ERL85000.1"/>
    </source>
</evidence>
<evidence type="ECO:0000313" key="5">
    <source>
        <dbReference type="Proteomes" id="UP000019118"/>
    </source>
</evidence>
<dbReference type="EnsemblMetazoa" id="XM_019911902.1">
    <property type="protein sequence ID" value="XP_019767461.1"/>
    <property type="gene ID" value="LOC109542613"/>
</dbReference>
<dbReference type="OMA" id="CCKIPNT"/>
<dbReference type="Proteomes" id="UP000030742">
    <property type="component" value="Unassembled WGS sequence"/>
</dbReference>
<accession>N6T594</accession>
<dbReference type="InterPro" id="IPR026193">
    <property type="entry name" value="NDUFV3"/>
</dbReference>
<dbReference type="Pfam" id="PF15880">
    <property type="entry name" value="NDUFV3"/>
    <property type="match status" value="1"/>
</dbReference>
<dbReference type="GO" id="GO:0005739">
    <property type="term" value="C:mitochondrion"/>
    <property type="evidence" value="ECO:0007669"/>
    <property type="project" value="InterPro"/>
</dbReference>
<dbReference type="OrthoDB" id="6161911at2759"/>